<dbReference type="SMART" id="SM00409">
    <property type="entry name" value="IG"/>
    <property type="match status" value="2"/>
</dbReference>
<feature type="chain" id="PRO_5034607249" description="Ig-like domain-containing protein" evidence="5">
    <location>
        <begin position="21"/>
        <end position="385"/>
    </location>
</feature>
<evidence type="ECO:0000259" key="6">
    <source>
        <dbReference type="PROSITE" id="PS50835"/>
    </source>
</evidence>
<dbReference type="InterPro" id="IPR013162">
    <property type="entry name" value="CD80_C2-set"/>
</dbReference>
<evidence type="ECO:0000256" key="5">
    <source>
        <dbReference type="SAM" id="SignalP"/>
    </source>
</evidence>
<dbReference type="Pfam" id="PF08205">
    <property type="entry name" value="C2-set_2"/>
    <property type="match status" value="1"/>
</dbReference>
<dbReference type="SMART" id="SM00408">
    <property type="entry name" value="IGc2"/>
    <property type="match status" value="2"/>
</dbReference>
<comment type="subcellular location">
    <subcellularLocation>
        <location evidence="1">Membrane</location>
        <topology evidence="1">Single-pass membrane protein</topology>
    </subcellularLocation>
</comment>
<dbReference type="GeneTree" id="ENSGT00940000159779"/>
<keyword evidence="3" id="KW-1015">Disulfide bond</keyword>
<keyword evidence="5" id="KW-0732">Signal</keyword>
<dbReference type="GO" id="GO:0016020">
    <property type="term" value="C:membrane"/>
    <property type="evidence" value="ECO:0007669"/>
    <property type="project" value="UniProtKB-SubCell"/>
</dbReference>
<feature type="domain" description="Ig-like" evidence="6">
    <location>
        <begin position="122"/>
        <end position="212"/>
    </location>
</feature>
<dbReference type="InterPro" id="IPR007110">
    <property type="entry name" value="Ig-like_dom"/>
</dbReference>
<evidence type="ECO:0000256" key="1">
    <source>
        <dbReference type="ARBA" id="ARBA00004167"/>
    </source>
</evidence>
<keyword evidence="8" id="KW-1185">Reference proteome</keyword>
<sequence length="385" mass="42215">MWKVSLIALCISVCARVGVGTLHVKGAGAVLGGEAKLECWKDGADAQVGSLEWRDPKGNMLFFGEDKALQDPRFQMKLWDLNVSIILLKKLQHKDYGNYTCTDYGQSPPLNLSVPLVLWILPKPIELSGPHHEILENTWFNLSCTTSIGKPPADVYWRKETRRLPNQTVNVDVNGNVTCNVSILARLPDDEAPVHCVVNHTSGSSSVPWLLSIGHLPKLQISKANGSWMEGQELKVECRANGRPRPSGTRWFRGRTPVSSSLLLNFSSLTMSDAGLYECLSVNIFGQSRATFNLSVERLKSVTPTGVTTNTSAAPVPSNDWLLVAGSVCLCLFILIIIAVATARYFNNHKGSYVTHEGRVAPFDPEVETLTPNGGASHDGKEFFM</sequence>
<dbReference type="Proteomes" id="UP000694388">
    <property type="component" value="Unplaced"/>
</dbReference>
<evidence type="ECO:0000256" key="2">
    <source>
        <dbReference type="ARBA" id="ARBA00023136"/>
    </source>
</evidence>
<organism evidence="7 8">
    <name type="scientific">Eptatretus burgeri</name>
    <name type="common">Inshore hagfish</name>
    <dbReference type="NCBI Taxonomy" id="7764"/>
    <lineage>
        <taxon>Eukaryota</taxon>
        <taxon>Metazoa</taxon>
        <taxon>Chordata</taxon>
        <taxon>Craniata</taxon>
        <taxon>Vertebrata</taxon>
        <taxon>Cyclostomata</taxon>
        <taxon>Myxini</taxon>
        <taxon>Myxiniformes</taxon>
        <taxon>Myxinidae</taxon>
        <taxon>Eptatretinae</taxon>
        <taxon>Eptatretus</taxon>
    </lineage>
</organism>
<feature type="transmembrane region" description="Helical" evidence="4">
    <location>
        <begin position="321"/>
        <end position="343"/>
    </location>
</feature>
<keyword evidence="4" id="KW-1133">Transmembrane helix</keyword>
<dbReference type="PANTHER" id="PTHR45889">
    <property type="entry name" value="IG-LIKE DOMAIN-CONTAINING PROTEIN"/>
    <property type="match status" value="1"/>
</dbReference>
<dbReference type="Gene3D" id="2.60.40.10">
    <property type="entry name" value="Immunoglobulins"/>
    <property type="match status" value="3"/>
</dbReference>
<dbReference type="PANTHER" id="PTHR45889:SF8">
    <property type="entry name" value="IG-LIKE DOMAIN-CONTAINING PROTEIN"/>
    <property type="match status" value="1"/>
</dbReference>
<proteinExistence type="predicted"/>
<reference evidence="7" key="1">
    <citation type="submission" date="2025-08" db="UniProtKB">
        <authorList>
            <consortium name="Ensembl"/>
        </authorList>
    </citation>
    <scope>IDENTIFICATION</scope>
</reference>
<evidence type="ECO:0000313" key="7">
    <source>
        <dbReference type="Ensembl" id="ENSEBUP00000020945.1"/>
    </source>
</evidence>
<dbReference type="InterPro" id="IPR013783">
    <property type="entry name" value="Ig-like_fold"/>
</dbReference>
<dbReference type="PROSITE" id="PS50835">
    <property type="entry name" value="IG_LIKE"/>
    <property type="match status" value="2"/>
</dbReference>
<evidence type="ECO:0000313" key="8">
    <source>
        <dbReference type="Proteomes" id="UP000694388"/>
    </source>
</evidence>
<dbReference type="AlphaFoldDB" id="A0A8C4WYV5"/>
<protein>
    <recommendedName>
        <fullName evidence="6">Ig-like domain-containing protein</fullName>
    </recommendedName>
</protein>
<dbReference type="InterPro" id="IPR036179">
    <property type="entry name" value="Ig-like_dom_sf"/>
</dbReference>
<dbReference type="Pfam" id="PF13927">
    <property type="entry name" value="Ig_3"/>
    <property type="match status" value="1"/>
</dbReference>
<feature type="signal peptide" evidence="5">
    <location>
        <begin position="1"/>
        <end position="20"/>
    </location>
</feature>
<dbReference type="Ensembl" id="ENSEBUT00000021521.1">
    <property type="protein sequence ID" value="ENSEBUP00000020945.1"/>
    <property type="gene ID" value="ENSEBUG00000012942.1"/>
</dbReference>
<dbReference type="SUPFAM" id="SSF48726">
    <property type="entry name" value="Immunoglobulin"/>
    <property type="match status" value="3"/>
</dbReference>
<keyword evidence="2 4" id="KW-0472">Membrane</keyword>
<dbReference type="InterPro" id="IPR003599">
    <property type="entry name" value="Ig_sub"/>
</dbReference>
<evidence type="ECO:0000256" key="4">
    <source>
        <dbReference type="SAM" id="Phobius"/>
    </source>
</evidence>
<accession>A0A8C4WYV5</accession>
<reference evidence="7" key="2">
    <citation type="submission" date="2025-09" db="UniProtKB">
        <authorList>
            <consortium name="Ensembl"/>
        </authorList>
    </citation>
    <scope>IDENTIFICATION</scope>
</reference>
<name>A0A8C4WYV5_EPTBU</name>
<dbReference type="InterPro" id="IPR003598">
    <property type="entry name" value="Ig_sub2"/>
</dbReference>
<keyword evidence="4" id="KW-0812">Transmembrane</keyword>
<evidence type="ECO:0000256" key="3">
    <source>
        <dbReference type="ARBA" id="ARBA00023157"/>
    </source>
</evidence>
<feature type="domain" description="Ig-like" evidence="6">
    <location>
        <begin position="217"/>
        <end position="297"/>
    </location>
</feature>